<dbReference type="InterPro" id="IPR052763">
    <property type="entry name" value="DnaJ_C4"/>
</dbReference>
<dbReference type="Proteomes" id="UP000265120">
    <property type="component" value="Chromosome 15"/>
</dbReference>
<reference evidence="4" key="2">
    <citation type="submission" date="2025-05" db="UniProtKB">
        <authorList>
            <consortium name="Ensembl"/>
        </authorList>
    </citation>
    <scope>IDENTIFICATION</scope>
</reference>
<dbReference type="PANTHER" id="PTHR44825">
    <property type="match status" value="1"/>
</dbReference>
<evidence type="ECO:0000259" key="3">
    <source>
        <dbReference type="PROSITE" id="PS50076"/>
    </source>
</evidence>
<evidence type="ECO:0000313" key="5">
    <source>
        <dbReference type="Proteomes" id="UP000265120"/>
    </source>
</evidence>
<proteinExistence type="predicted"/>
<evidence type="ECO:0000256" key="1">
    <source>
        <dbReference type="SAM" id="Coils"/>
    </source>
</evidence>
<dbReference type="GeneID" id="103390840"/>
<evidence type="ECO:0000256" key="2">
    <source>
        <dbReference type="SAM" id="Phobius"/>
    </source>
</evidence>
<dbReference type="CTD" id="3338"/>
<keyword evidence="1" id="KW-0175">Coiled coil</keyword>
<feature type="coiled-coil region" evidence="1">
    <location>
        <begin position="203"/>
        <end position="230"/>
    </location>
</feature>
<dbReference type="RefSeq" id="XP_016895011.1">
    <property type="nucleotide sequence ID" value="XM_017039522.2"/>
</dbReference>
<dbReference type="Ensembl" id="ENSCSET00000009013.1">
    <property type="protein sequence ID" value="ENSCSEP00000008916.1"/>
    <property type="gene ID" value="ENSCSEG00000005701.1"/>
</dbReference>
<dbReference type="PROSITE" id="PS50076">
    <property type="entry name" value="DNAJ_2"/>
    <property type="match status" value="1"/>
</dbReference>
<dbReference type="Gene3D" id="1.10.287.110">
    <property type="entry name" value="DnaJ domain"/>
    <property type="match status" value="1"/>
</dbReference>
<dbReference type="PANTHER" id="PTHR44825:SF1">
    <property type="entry name" value="DNAJ HOMOLOG SUBFAMILY C MEMBER 4"/>
    <property type="match status" value="1"/>
</dbReference>
<protein>
    <submittedName>
        <fullName evidence="4">DnaJ (Hsp40) homolog, subfamily C, member 4</fullName>
    </submittedName>
</protein>
<dbReference type="PRINTS" id="PR00625">
    <property type="entry name" value="JDOMAIN"/>
</dbReference>
<keyword evidence="2" id="KW-0472">Membrane</keyword>
<dbReference type="GeneTree" id="ENSGT00510000048574"/>
<keyword evidence="5" id="KW-1185">Reference proteome</keyword>
<dbReference type="CDD" id="cd06257">
    <property type="entry name" value="DnaJ"/>
    <property type="match status" value="1"/>
</dbReference>
<dbReference type="Ensembl" id="ENSCSET00000009010.1">
    <property type="protein sequence ID" value="ENSCSEP00000008913.1"/>
    <property type="gene ID" value="ENSCSEG00000005701.1"/>
</dbReference>
<feature type="domain" description="J" evidence="3">
    <location>
        <begin position="35"/>
        <end position="100"/>
    </location>
</feature>
<keyword evidence="2" id="KW-1133">Transmembrane helix</keyword>
<keyword evidence="2" id="KW-0812">Transmembrane</keyword>
<dbReference type="Pfam" id="PF00226">
    <property type="entry name" value="DnaJ"/>
    <property type="match status" value="1"/>
</dbReference>
<evidence type="ECO:0000313" key="4">
    <source>
        <dbReference type="Ensembl" id="ENSCSEP00000008913.1"/>
    </source>
</evidence>
<dbReference type="STRING" id="244447.ENSCSEP00000008913"/>
<dbReference type="InterPro" id="IPR036869">
    <property type="entry name" value="J_dom_sf"/>
</dbReference>
<sequence length="233" mass="27487">MQLQAQLTLCQKCLGRYRSGLRLFSQSFALRESMNYYNLLGVNSNASLDEIKRAFFDKSKKLHPDSDPSNPKLHGHFVELNKAYQVLSKEQSRKEYDLRIRHTNPGEFTPNSNHNIYRHSSNMANQNNSHYWEQFRHSGTVSPQEMKRKNLRLVGYCLLAMLLSIGVHMALFRKLEEMHRTYMDEKDRVITQLYNESKERARVNGYKKQIEILQQKHEEFQAKYNNLNKGDAK</sequence>
<reference evidence="4 5" key="1">
    <citation type="journal article" date="2014" name="Nat. Genet.">
        <title>Whole-genome sequence of a flatfish provides insights into ZW sex chromosome evolution and adaptation to a benthic lifestyle.</title>
        <authorList>
            <person name="Chen S."/>
            <person name="Zhang G."/>
            <person name="Shao C."/>
            <person name="Huang Q."/>
            <person name="Liu G."/>
            <person name="Zhang P."/>
            <person name="Song W."/>
            <person name="An N."/>
            <person name="Chalopin D."/>
            <person name="Volff J.N."/>
            <person name="Hong Y."/>
            <person name="Li Q."/>
            <person name="Sha Z."/>
            <person name="Zhou H."/>
            <person name="Xie M."/>
            <person name="Yu Q."/>
            <person name="Liu Y."/>
            <person name="Xiang H."/>
            <person name="Wang N."/>
            <person name="Wu K."/>
            <person name="Yang C."/>
            <person name="Zhou Q."/>
            <person name="Liao X."/>
            <person name="Yang L."/>
            <person name="Hu Q."/>
            <person name="Zhang J."/>
            <person name="Meng L."/>
            <person name="Jin L."/>
            <person name="Tian Y."/>
            <person name="Lian J."/>
            <person name="Yang J."/>
            <person name="Miao G."/>
            <person name="Liu S."/>
            <person name="Liang Z."/>
            <person name="Yan F."/>
            <person name="Li Y."/>
            <person name="Sun B."/>
            <person name="Zhang H."/>
            <person name="Zhang J."/>
            <person name="Zhu Y."/>
            <person name="Du M."/>
            <person name="Zhao Y."/>
            <person name="Schartl M."/>
            <person name="Tang Q."/>
            <person name="Wang J."/>
        </authorList>
    </citation>
    <scope>NUCLEOTIDE SEQUENCE</scope>
</reference>
<organism evidence="4 5">
    <name type="scientific">Cynoglossus semilaevis</name>
    <name type="common">Tongue sole</name>
    <dbReference type="NCBI Taxonomy" id="244447"/>
    <lineage>
        <taxon>Eukaryota</taxon>
        <taxon>Metazoa</taxon>
        <taxon>Chordata</taxon>
        <taxon>Craniata</taxon>
        <taxon>Vertebrata</taxon>
        <taxon>Euteleostomi</taxon>
        <taxon>Actinopterygii</taxon>
        <taxon>Neopterygii</taxon>
        <taxon>Teleostei</taxon>
        <taxon>Neoteleostei</taxon>
        <taxon>Acanthomorphata</taxon>
        <taxon>Carangaria</taxon>
        <taxon>Pleuronectiformes</taxon>
        <taxon>Pleuronectoidei</taxon>
        <taxon>Cynoglossidae</taxon>
        <taxon>Cynoglossinae</taxon>
        <taxon>Cynoglossus</taxon>
    </lineage>
</organism>
<dbReference type="RefSeq" id="XP_016895009.1">
    <property type="nucleotide sequence ID" value="XM_017039520.2"/>
</dbReference>
<accession>A0A3P8V0I2</accession>
<dbReference type="OMA" id="KHAEFQE"/>
<name>A0A3P8V0I2_CYNSE</name>
<dbReference type="InterPro" id="IPR001623">
    <property type="entry name" value="DnaJ_domain"/>
</dbReference>
<dbReference type="OrthoDB" id="552049at2759"/>
<feature type="transmembrane region" description="Helical" evidence="2">
    <location>
        <begin position="153"/>
        <end position="172"/>
    </location>
</feature>
<dbReference type="SUPFAM" id="SSF46565">
    <property type="entry name" value="Chaperone J-domain"/>
    <property type="match status" value="1"/>
</dbReference>
<dbReference type="SMART" id="SM00271">
    <property type="entry name" value="DnaJ"/>
    <property type="match status" value="1"/>
</dbReference>
<dbReference type="AlphaFoldDB" id="A0A3P8V0I2"/>